<dbReference type="RefSeq" id="WP_379053408.1">
    <property type="nucleotide sequence ID" value="NZ_JBHUIK010000007.1"/>
</dbReference>
<dbReference type="EMBL" id="JBHUIK010000007">
    <property type="protein sequence ID" value="MFD2216582.1"/>
    <property type="molecule type" value="Genomic_DNA"/>
</dbReference>
<dbReference type="Proteomes" id="UP001597318">
    <property type="component" value="Unassembled WGS sequence"/>
</dbReference>
<comment type="similarity">
    <text evidence="1">Belongs to the SMC family. SbcC subfamily.</text>
</comment>
<dbReference type="Gene3D" id="3.40.50.300">
    <property type="entry name" value="P-loop containing nucleotide triphosphate hydrolases"/>
    <property type="match status" value="2"/>
</dbReference>
<keyword evidence="6" id="KW-1185">Reference proteome</keyword>
<dbReference type="InterPro" id="IPR027417">
    <property type="entry name" value="P-loop_NTPase"/>
</dbReference>
<sequence>MFIEAIKIRIIAKSGKKYGRYLSFLVEDDISEVNMIFGKNTLGKSTLIESIVYGLNGEAIYGKKQREIINFKLLLRKFMDEKLEHAEIYLQLQSKGERVVVLRDAVNTNEPVIVFRDVSLKENDAGKTLDIRTEKKDFYKIKKDKNIVGNQTYQEFLFSFLGFEPIRKIGNDLEDEEDENNEERLIFYIENLLPLFVIPQESWTDIQATNPKYDITDVKKTAFEYLLNLSNADVAKYRHSLDYYNSQLRLRMNSLKDLQEVVQLLSHDNSKQIDNEIKDKKNEVSDLQNKIAEMEKGNRVVDNVLKEIRNKYRHMSMAAKRHEESLELLEAEISQYQYYITKIESDIEKNDKLKTAKKLIGILPIETCPRCLNDVDIKETEELSSGHCHLCGSELQNENNTVQTLHYLLDELKDFKRLMEKKEDAKKEVANKLFLVRLELKELRKTMDSYEDQLKPQSMEQYNFFSREVGRIENSIKELEKDKKVLRKYENILTEKDNIAVKIKSLKKSIKEAKASEDLDNEKLETFEEEFKDTLFKLDFLKDGFDTAKVENLDKSIKDKGRKNISVISRIYEQIKIDIEDYYPKIDGVNLYNITSSSGLIRIILSYYLALLKTSLIYEDSTNHPFFLVMDEPRQQNLDFDTFNHFLEQLYEIKEEYPKQFQVIVASSVKGKIEEKDVRLILNKVNNKLIKEITE</sequence>
<evidence type="ECO:0000256" key="1">
    <source>
        <dbReference type="ARBA" id="ARBA00006930"/>
    </source>
</evidence>
<organism evidence="5 6">
    <name type="scientific">Metabacillus endolithicus</name>
    <dbReference type="NCBI Taxonomy" id="1535204"/>
    <lineage>
        <taxon>Bacteria</taxon>
        <taxon>Bacillati</taxon>
        <taxon>Bacillota</taxon>
        <taxon>Bacilli</taxon>
        <taxon>Bacillales</taxon>
        <taxon>Bacillaceae</taxon>
        <taxon>Metabacillus</taxon>
    </lineage>
</organism>
<evidence type="ECO:0000313" key="6">
    <source>
        <dbReference type="Proteomes" id="UP001597318"/>
    </source>
</evidence>
<comment type="caution">
    <text evidence="5">The sequence shown here is derived from an EMBL/GenBank/DDBJ whole genome shotgun (WGS) entry which is preliminary data.</text>
</comment>
<gene>
    <name evidence="5" type="ORF">ACFSKK_23185</name>
</gene>
<evidence type="ECO:0000256" key="4">
    <source>
        <dbReference type="SAM" id="Coils"/>
    </source>
</evidence>
<evidence type="ECO:0000256" key="2">
    <source>
        <dbReference type="ARBA" id="ARBA00011322"/>
    </source>
</evidence>
<reference evidence="6" key="1">
    <citation type="journal article" date="2019" name="Int. J. Syst. Evol. Microbiol.">
        <title>The Global Catalogue of Microorganisms (GCM) 10K type strain sequencing project: providing services to taxonomists for standard genome sequencing and annotation.</title>
        <authorList>
            <consortium name="The Broad Institute Genomics Platform"/>
            <consortium name="The Broad Institute Genome Sequencing Center for Infectious Disease"/>
            <person name="Wu L."/>
            <person name="Ma J."/>
        </authorList>
    </citation>
    <scope>NUCLEOTIDE SEQUENCE [LARGE SCALE GENOMIC DNA]</scope>
    <source>
        <strain evidence="6">CGMCC 1.15474</strain>
    </source>
</reference>
<feature type="coiled-coil region" evidence="4">
    <location>
        <begin position="270"/>
        <end position="332"/>
    </location>
</feature>
<dbReference type="SUPFAM" id="SSF52540">
    <property type="entry name" value="P-loop containing nucleoside triphosphate hydrolases"/>
    <property type="match status" value="1"/>
</dbReference>
<dbReference type="PANTHER" id="PTHR32114:SF2">
    <property type="entry name" value="ABC TRANSPORTER ABCH.3"/>
    <property type="match status" value="1"/>
</dbReference>
<keyword evidence="4" id="KW-0175">Coiled coil</keyword>
<dbReference type="PANTHER" id="PTHR32114">
    <property type="entry name" value="ABC TRANSPORTER ABCH.3"/>
    <property type="match status" value="1"/>
</dbReference>
<comment type="subunit">
    <text evidence="2">Heterodimer of SbcC and SbcD.</text>
</comment>
<feature type="coiled-coil region" evidence="4">
    <location>
        <begin position="408"/>
        <end position="530"/>
    </location>
</feature>
<evidence type="ECO:0000313" key="5">
    <source>
        <dbReference type="EMBL" id="MFD2216582.1"/>
    </source>
</evidence>
<evidence type="ECO:0000256" key="3">
    <source>
        <dbReference type="ARBA" id="ARBA00013368"/>
    </source>
</evidence>
<protein>
    <recommendedName>
        <fullName evidence="3">Nuclease SbcCD subunit C</fullName>
    </recommendedName>
</protein>
<accession>A0ABW5C346</accession>
<proteinExistence type="inferred from homology"/>
<name>A0ABW5C346_9BACI</name>